<dbReference type="EMBL" id="BARW01027901">
    <property type="protein sequence ID" value="GAJ07033.1"/>
    <property type="molecule type" value="Genomic_DNA"/>
</dbReference>
<reference evidence="2" key="1">
    <citation type="journal article" date="2014" name="Front. Microbiol.">
        <title>High frequency of phylogenetically diverse reductive dehalogenase-homologous genes in deep subseafloor sedimentary metagenomes.</title>
        <authorList>
            <person name="Kawai M."/>
            <person name="Futagami T."/>
            <person name="Toyoda A."/>
            <person name="Takaki Y."/>
            <person name="Nishi S."/>
            <person name="Hori S."/>
            <person name="Arai W."/>
            <person name="Tsubouchi T."/>
            <person name="Morono Y."/>
            <person name="Uchiyama I."/>
            <person name="Ito T."/>
            <person name="Fujiyama A."/>
            <person name="Inagaki F."/>
            <person name="Takami H."/>
        </authorList>
    </citation>
    <scope>NUCLEOTIDE SEQUENCE</scope>
    <source>
        <strain evidence="2">Expedition CK06-06</strain>
    </source>
</reference>
<accession>X1TNZ5</accession>
<evidence type="ECO:0000256" key="1">
    <source>
        <dbReference type="SAM" id="MobiDB-lite"/>
    </source>
</evidence>
<name>X1TNZ5_9ZZZZ</name>
<feature type="compositionally biased region" description="Basic residues" evidence="1">
    <location>
        <begin position="34"/>
        <end position="46"/>
    </location>
</feature>
<organism evidence="2">
    <name type="scientific">marine sediment metagenome</name>
    <dbReference type="NCBI Taxonomy" id="412755"/>
    <lineage>
        <taxon>unclassified sequences</taxon>
        <taxon>metagenomes</taxon>
        <taxon>ecological metagenomes</taxon>
    </lineage>
</organism>
<dbReference type="AlphaFoldDB" id="X1TNZ5"/>
<proteinExistence type="predicted"/>
<sequence length="46" mass="4800">MFFVSGSAMAAQKGPIGCPYSGTTPSNDRENGVARRKKHAKKGGFG</sequence>
<protein>
    <submittedName>
        <fullName evidence="2">Uncharacterized protein</fullName>
    </submittedName>
</protein>
<gene>
    <name evidence="2" type="ORF">S12H4_45166</name>
</gene>
<comment type="caution">
    <text evidence="2">The sequence shown here is derived from an EMBL/GenBank/DDBJ whole genome shotgun (WGS) entry which is preliminary data.</text>
</comment>
<evidence type="ECO:0000313" key="2">
    <source>
        <dbReference type="EMBL" id="GAJ07033.1"/>
    </source>
</evidence>
<feature type="region of interest" description="Disordered" evidence="1">
    <location>
        <begin position="1"/>
        <end position="46"/>
    </location>
</feature>